<dbReference type="KEGG" id="pter:C2L65_28990"/>
<feature type="domain" description="Fimbrial-type adhesion" evidence="3">
    <location>
        <begin position="212"/>
        <end position="353"/>
    </location>
</feature>
<dbReference type="RefSeq" id="WP_052427010.1">
    <property type="nucleotide sequence ID" value="NZ_CP026112.1"/>
</dbReference>
<dbReference type="SUPFAM" id="SSF49401">
    <property type="entry name" value="Bacterial adhesins"/>
    <property type="match status" value="1"/>
</dbReference>
<feature type="chain" id="PRO_5014364504" evidence="2">
    <location>
        <begin position="36"/>
        <end position="353"/>
    </location>
</feature>
<reference evidence="4 5" key="1">
    <citation type="submission" date="2018-01" db="EMBL/GenBank/DDBJ databases">
        <title>Species boundaries and ecological features among Paraburkholderia terrae DSMZ17804T, P. hospita DSMZ17164T and P. caribensis DSMZ13236T.</title>
        <authorList>
            <person name="Pratama A.A."/>
        </authorList>
    </citation>
    <scope>NUCLEOTIDE SEQUENCE [LARGE SCALE GENOMIC DNA]</scope>
    <source>
        <strain evidence="4 5">DSM 17804</strain>
    </source>
</reference>
<evidence type="ECO:0000256" key="2">
    <source>
        <dbReference type="SAM" id="SignalP"/>
    </source>
</evidence>
<name>A0A2I8EVL3_9BURK</name>
<dbReference type="InterPro" id="IPR036937">
    <property type="entry name" value="Adhesion_dom_fimbrial_sf"/>
</dbReference>
<dbReference type="GO" id="GO:0043709">
    <property type="term" value="P:cell adhesion involved in single-species biofilm formation"/>
    <property type="evidence" value="ECO:0007669"/>
    <property type="project" value="TreeGrafter"/>
</dbReference>
<dbReference type="EMBL" id="CP026112">
    <property type="protein sequence ID" value="AUT63540.1"/>
    <property type="molecule type" value="Genomic_DNA"/>
</dbReference>
<dbReference type="InterPro" id="IPR000259">
    <property type="entry name" value="Adhesion_dom_fimbrial"/>
</dbReference>
<dbReference type="Proteomes" id="UP000243502">
    <property type="component" value="Chromosome 2"/>
</dbReference>
<dbReference type="AlphaFoldDB" id="A0A2I8EVL3"/>
<dbReference type="GO" id="GO:0009289">
    <property type="term" value="C:pilus"/>
    <property type="evidence" value="ECO:0007669"/>
    <property type="project" value="InterPro"/>
</dbReference>
<dbReference type="Gene3D" id="2.60.40.3310">
    <property type="match status" value="1"/>
</dbReference>
<evidence type="ECO:0000313" key="4">
    <source>
        <dbReference type="EMBL" id="AUT63540.1"/>
    </source>
</evidence>
<dbReference type="Gene3D" id="2.60.40.1090">
    <property type="entry name" value="Fimbrial-type adhesion domain"/>
    <property type="match status" value="1"/>
</dbReference>
<accession>A0A2I8EVL3</accession>
<gene>
    <name evidence="4" type="ORF">C2L65_28990</name>
</gene>
<dbReference type="PANTHER" id="PTHR33420">
    <property type="entry name" value="FIMBRIAL SUBUNIT ELFA-RELATED"/>
    <property type="match status" value="1"/>
</dbReference>
<dbReference type="OrthoDB" id="8678921at2"/>
<dbReference type="PANTHER" id="PTHR33420:SF3">
    <property type="entry name" value="FIMBRIAL SUBUNIT ELFA"/>
    <property type="match status" value="1"/>
</dbReference>
<proteinExistence type="predicted"/>
<dbReference type="Pfam" id="PF00419">
    <property type="entry name" value="Fimbrial"/>
    <property type="match status" value="1"/>
</dbReference>
<keyword evidence="1 2" id="KW-0732">Signal</keyword>
<protein>
    <submittedName>
        <fullName evidence="4">Fimbrial protein</fullName>
    </submittedName>
</protein>
<sequence length="353" mass="36188">MKPNTILVVLKLRLHSVLMLGAFIALFAAGSQAYAGTISCNVTGQTSNPPAVGAASFGRDAPIGSTTPAYSNTLSFHCPGDPCCDRDIYLYFNAAPTALVAGYSDVYPTNLSGIGVRFTVSNGPSTTCNSLPLTVPNGYRQVTCHQIWASATPGYDFNVTISAQFVKTGAVAPGTLTTIPALSITNAINNQSGTFPWGNAFTGTASGNFSSIACSVTQSAVQVTMPQANTKDLASVGATTGSTPFSLSLNCDPGVRVAVTLSDLTTPSNRSNTLSLTADSTAKGIAYQLSYAGTPILYGPDSSAAGNVNQISVSSSPTTGGVYSVPLKASYIRTGAMNPGSANAKATFTMSYQ</sequence>
<feature type="signal peptide" evidence="2">
    <location>
        <begin position="1"/>
        <end position="35"/>
    </location>
</feature>
<evidence type="ECO:0000259" key="3">
    <source>
        <dbReference type="Pfam" id="PF00419"/>
    </source>
</evidence>
<dbReference type="InterPro" id="IPR008966">
    <property type="entry name" value="Adhesion_dom_sf"/>
</dbReference>
<organism evidence="4 5">
    <name type="scientific">Paraburkholderia terrae</name>
    <dbReference type="NCBI Taxonomy" id="311230"/>
    <lineage>
        <taxon>Bacteria</taxon>
        <taxon>Pseudomonadati</taxon>
        <taxon>Pseudomonadota</taxon>
        <taxon>Betaproteobacteria</taxon>
        <taxon>Burkholderiales</taxon>
        <taxon>Burkholderiaceae</taxon>
        <taxon>Paraburkholderia</taxon>
    </lineage>
</organism>
<evidence type="ECO:0000256" key="1">
    <source>
        <dbReference type="ARBA" id="ARBA00022729"/>
    </source>
</evidence>
<dbReference type="InterPro" id="IPR050263">
    <property type="entry name" value="Bact_Fimbrial_Adh_Pro"/>
</dbReference>
<evidence type="ECO:0000313" key="5">
    <source>
        <dbReference type="Proteomes" id="UP000243502"/>
    </source>
</evidence>